<evidence type="ECO:0000313" key="4">
    <source>
        <dbReference type="Proteomes" id="UP000322080"/>
    </source>
</evidence>
<dbReference type="GO" id="GO:0005509">
    <property type="term" value="F:calcium ion binding"/>
    <property type="evidence" value="ECO:0007669"/>
    <property type="project" value="InterPro"/>
</dbReference>
<feature type="chain" id="PRO_5023094698" description="EF-hand domain-containing protein" evidence="1">
    <location>
        <begin position="21"/>
        <end position="84"/>
    </location>
</feature>
<dbReference type="Pfam" id="PF13202">
    <property type="entry name" value="EF-hand_5"/>
    <property type="match status" value="2"/>
</dbReference>
<dbReference type="InterPro" id="IPR002048">
    <property type="entry name" value="EF_hand_dom"/>
</dbReference>
<evidence type="ECO:0000259" key="2">
    <source>
        <dbReference type="Pfam" id="PF13202"/>
    </source>
</evidence>
<evidence type="ECO:0000313" key="3">
    <source>
        <dbReference type="EMBL" id="TYB77534.1"/>
    </source>
</evidence>
<name>A0A5D0RAB0_9RHOB</name>
<proteinExistence type="predicted"/>
<protein>
    <recommendedName>
        <fullName evidence="2">EF-hand domain-containing protein</fullName>
    </recommendedName>
</protein>
<comment type="caution">
    <text evidence="3">The sequence shown here is derived from an EMBL/GenBank/DDBJ whole genome shotgun (WGS) entry which is preliminary data.</text>
</comment>
<dbReference type="AlphaFoldDB" id="A0A5D0RAB0"/>
<dbReference type="RefSeq" id="WP_148379389.1">
    <property type="nucleotide sequence ID" value="NZ_VSIY01000015.1"/>
</dbReference>
<sequence length="84" mass="8875">MKRTALALGIIVAGTSPLMAQEMLDANEDGFVSLVELQATYPDVTEADFTEADANGDGLLDEEELAAAREAGLIPMAEEEDSES</sequence>
<keyword evidence="1" id="KW-0732">Signal</keyword>
<dbReference type="SUPFAM" id="SSF47473">
    <property type="entry name" value="EF-hand"/>
    <property type="match status" value="1"/>
</dbReference>
<evidence type="ECO:0000256" key="1">
    <source>
        <dbReference type="SAM" id="SignalP"/>
    </source>
</evidence>
<feature type="signal peptide" evidence="1">
    <location>
        <begin position="1"/>
        <end position="20"/>
    </location>
</feature>
<dbReference type="Proteomes" id="UP000322080">
    <property type="component" value="Unassembled WGS sequence"/>
</dbReference>
<accession>A0A5D0RAB0</accession>
<gene>
    <name evidence="3" type="ORF">FVF75_14795</name>
</gene>
<dbReference type="Gene3D" id="1.10.238.10">
    <property type="entry name" value="EF-hand"/>
    <property type="match status" value="1"/>
</dbReference>
<dbReference type="InterPro" id="IPR018247">
    <property type="entry name" value="EF_Hand_1_Ca_BS"/>
</dbReference>
<feature type="domain" description="EF-hand" evidence="2">
    <location>
        <begin position="48"/>
        <end position="66"/>
    </location>
</feature>
<feature type="domain" description="EF-hand" evidence="2">
    <location>
        <begin position="23"/>
        <end position="38"/>
    </location>
</feature>
<organism evidence="3 4">
    <name type="scientific">Maritimibacter fusiformis</name>
    <dbReference type="NCBI Taxonomy" id="2603819"/>
    <lineage>
        <taxon>Bacteria</taxon>
        <taxon>Pseudomonadati</taxon>
        <taxon>Pseudomonadota</taxon>
        <taxon>Alphaproteobacteria</taxon>
        <taxon>Rhodobacterales</taxon>
        <taxon>Roseobacteraceae</taxon>
        <taxon>Maritimibacter</taxon>
    </lineage>
</organism>
<dbReference type="EMBL" id="VSIY01000015">
    <property type="protein sequence ID" value="TYB77534.1"/>
    <property type="molecule type" value="Genomic_DNA"/>
</dbReference>
<dbReference type="InterPro" id="IPR011992">
    <property type="entry name" value="EF-hand-dom_pair"/>
</dbReference>
<keyword evidence="4" id="KW-1185">Reference proteome</keyword>
<reference evidence="3 4" key="1">
    <citation type="submission" date="2019-08" db="EMBL/GenBank/DDBJ databases">
        <title>Identification of a novel species of the genus Boseongicola.</title>
        <authorList>
            <person name="Zhang X.-Q."/>
        </authorList>
    </citation>
    <scope>NUCLEOTIDE SEQUENCE [LARGE SCALE GENOMIC DNA]</scope>
    <source>
        <strain evidence="3 4">HY14</strain>
    </source>
</reference>
<dbReference type="PROSITE" id="PS00018">
    <property type="entry name" value="EF_HAND_1"/>
    <property type="match status" value="1"/>
</dbReference>